<organism evidence="1 2">
    <name type="scientific">Elysia crispata</name>
    <name type="common">lettuce slug</name>
    <dbReference type="NCBI Taxonomy" id="231223"/>
    <lineage>
        <taxon>Eukaryota</taxon>
        <taxon>Metazoa</taxon>
        <taxon>Spiralia</taxon>
        <taxon>Lophotrochozoa</taxon>
        <taxon>Mollusca</taxon>
        <taxon>Gastropoda</taxon>
        <taxon>Heterobranchia</taxon>
        <taxon>Euthyneura</taxon>
        <taxon>Panpulmonata</taxon>
        <taxon>Sacoglossa</taxon>
        <taxon>Placobranchoidea</taxon>
        <taxon>Plakobranchidae</taxon>
        <taxon>Elysia</taxon>
    </lineage>
</organism>
<comment type="caution">
    <text evidence="1">The sequence shown here is derived from an EMBL/GenBank/DDBJ whole genome shotgun (WGS) entry which is preliminary data.</text>
</comment>
<keyword evidence="2" id="KW-1185">Reference proteome</keyword>
<evidence type="ECO:0000313" key="2">
    <source>
        <dbReference type="Proteomes" id="UP001283361"/>
    </source>
</evidence>
<name>A0AAE1AHG6_9GAST</name>
<proteinExistence type="predicted"/>
<sequence length="127" mass="13536">MSSAQSDDLSLQTKRLSLPAPVSSKVNALVLILGPISESLSEKHGMSGREQYLITQAAGRANLIEHETRQANQLICFPKLTPVNVGHPAANSSTADDSFLKLKSNWLGATQSLSTALQLPVSTGRLL</sequence>
<dbReference type="AlphaFoldDB" id="A0AAE1AHG6"/>
<protein>
    <submittedName>
        <fullName evidence="1">Uncharacterized protein</fullName>
    </submittedName>
</protein>
<accession>A0AAE1AHG6</accession>
<evidence type="ECO:0000313" key="1">
    <source>
        <dbReference type="EMBL" id="KAK3787713.1"/>
    </source>
</evidence>
<gene>
    <name evidence="1" type="ORF">RRG08_031942</name>
</gene>
<reference evidence="1" key="1">
    <citation type="journal article" date="2023" name="G3 (Bethesda)">
        <title>A reference genome for the long-term kleptoplast-retaining sea slug Elysia crispata morphotype clarki.</title>
        <authorList>
            <person name="Eastman K.E."/>
            <person name="Pendleton A.L."/>
            <person name="Shaikh M.A."/>
            <person name="Suttiyut T."/>
            <person name="Ogas R."/>
            <person name="Tomko P."/>
            <person name="Gavelis G."/>
            <person name="Widhalm J.R."/>
            <person name="Wisecaver J.H."/>
        </authorList>
    </citation>
    <scope>NUCLEOTIDE SEQUENCE</scope>
    <source>
        <strain evidence="1">ECLA1</strain>
    </source>
</reference>
<dbReference type="Proteomes" id="UP001283361">
    <property type="component" value="Unassembled WGS sequence"/>
</dbReference>
<dbReference type="EMBL" id="JAWDGP010001847">
    <property type="protein sequence ID" value="KAK3787713.1"/>
    <property type="molecule type" value="Genomic_DNA"/>
</dbReference>